<dbReference type="PANTHER" id="PTHR22684:SF0">
    <property type="entry name" value="RIBOSOME QUALITY CONTROL COMPLEX SUBUNIT TCF25"/>
    <property type="match status" value="1"/>
</dbReference>
<dbReference type="KEGG" id="ngr:NAEGRDRAFT_48487"/>
<dbReference type="GO" id="GO:1990112">
    <property type="term" value="C:RQC complex"/>
    <property type="evidence" value="ECO:0007669"/>
    <property type="project" value="TreeGrafter"/>
</dbReference>
<dbReference type="InterPro" id="IPR006994">
    <property type="entry name" value="TCF25/Rqc1"/>
</dbReference>
<keyword evidence="4" id="KW-1185">Reference proteome</keyword>
<dbReference type="PANTHER" id="PTHR22684">
    <property type="entry name" value="NULP1-RELATED"/>
    <property type="match status" value="1"/>
</dbReference>
<feature type="region of interest" description="Disordered" evidence="2">
    <location>
        <begin position="66"/>
        <end position="108"/>
    </location>
</feature>
<evidence type="ECO:0000313" key="3">
    <source>
        <dbReference type="EMBL" id="EFC45352.1"/>
    </source>
</evidence>
<dbReference type="OMA" id="RAGRYDW"/>
<dbReference type="Proteomes" id="UP000006671">
    <property type="component" value="Unassembled WGS sequence"/>
</dbReference>
<dbReference type="eggNOG" id="KOG2422">
    <property type="taxonomic scope" value="Eukaryota"/>
</dbReference>
<feature type="compositionally biased region" description="Basic residues" evidence="2">
    <location>
        <begin position="88"/>
        <end position="100"/>
    </location>
</feature>
<proteinExistence type="predicted"/>
<dbReference type="GeneID" id="8857355"/>
<reference evidence="3 4" key="1">
    <citation type="journal article" date="2010" name="Cell">
        <title>The genome of Naegleria gruberi illuminates early eukaryotic versatility.</title>
        <authorList>
            <person name="Fritz-Laylin L.K."/>
            <person name="Prochnik S.E."/>
            <person name="Ginger M.L."/>
            <person name="Dacks J.B."/>
            <person name="Carpenter M.L."/>
            <person name="Field M.C."/>
            <person name="Kuo A."/>
            <person name="Paredez A."/>
            <person name="Chapman J."/>
            <person name="Pham J."/>
            <person name="Shu S."/>
            <person name="Neupane R."/>
            <person name="Cipriano M."/>
            <person name="Mancuso J."/>
            <person name="Tu H."/>
            <person name="Salamov A."/>
            <person name="Lindquist E."/>
            <person name="Shapiro H."/>
            <person name="Lucas S."/>
            <person name="Grigoriev I.V."/>
            <person name="Cande W.Z."/>
            <person name="Fulton C."/>
            <person name="Rokhsar D.S."/>
            <person name="Dawson S.C."/>
        </authorList>
    </citation>
    <scope>NUCLEOTIDE SEQUENCE [LARGE SCALE GENOMIC DNA]</scope>
    <source>
        <strain evidence="3 4">NEG-M</strain>
    </source>
</reference>
<dbReference type="FunCoup" id="D2VCR1">
    <property type="interactions" value="358"/>
</dbReference>
<gene>
    <name evidence="3" type="ORF">NAEGRDRAFT_48487</name>
</gene>
<dbReference type="RefSeq" id="XP_002678096.1">
    <property type="nucleotide sequence ID" value="XM_002678050.1"/>
</dbReference>
<dbReference type="EMBL" id="GG738863">
    <property type="protein sequence ID" value="EFC45352.1"/>
    <property type="molecule type" value="Genomic_DNA"/>
</dbReference>
<dbReference type="Pfam" id="PF04910">
    <property type="entry name" value="Tcf25"/>
    <property type="match status" value="1"/>
</dbReference>
<evidence type="ECO:0000256" key="1">
    <source>
        <dbReference type="SAM" id="Coils"/>
    </source>
</evidence>
<protein>
    <submittedName>
        <fullName evidence="3">Predicted protein</fullName>
    </submittedName>
</protein>
<dbReference type="AlphaFoldDB" id="D2VCR1"/>
<evidence type="ECO:0000256" key="2">
    <source>
        <dbReference type="SAM" id="MobiDB-lite"/>
    </source>
</evidence>
<dbReference type="VEuPathDB" id="AmoebaDB:NAEGRDRAFT_48487"/>
<dbReference type="STRING" id="5762.D2VCR1"/>
<evidence type="ECO:0000313" key="4">
    <source>
        <dbReference type="Proteomes" id="UP000006671"/>
    </source>
</evidence>
<name>D2VCR1_NAEGR</name>
<feature type="coiled-coil region" evidence="1">
    <location>
        <begin position="1"/>
        <end position="29"/>
    </location>
</feature>
<sequence>MKQARKLLREKEEKALAEKLKKIEDEEDSYVDNRRNNSSFNAFSYLEEEENVDEMYGEDVLDMIDQQEKSSQNDEEEITSYVNTAKPNNKKNKKKKKNAKKKEDTLTDEEFLQQQIQQMGLDEGGSATEGSATTSSASHNVYDLFEISDVKSLNPENEFKRIFGSEAISQTNAAVSANYEESLPRVLRNNPHYVGKRSVVIGKKKNETILNLFVSAKPHWPHYRTLYMTTQLKSTKPNNVEVYEVVEQKTVTGGTTGLYAQIQEQYERALQSGDPNSFIYILQQVHPYHVHTLLQMSEVFRTMQGENDQAQDLNERALFAIQHILNNQQFVNGLVKGTSRLDSSQEMSKAIYLSILSRLHALARSGAHNTAFDLSRVLLSLSCDSSNPSLNIADPTHVLLFIDYYAIRIRKFRFVYHDLVENFILKHQEELQYLPNLMYNRALSLWQDNHLSEANDILQRALKIWPMVVVGLLTETKTSRFSEFESRMRNTFFTNKICSSPIFSKLISAYVRRNVEFWKNDDVLDWLKYNIEEILDNGGSSDDDLRQSCYSHPVFSTNYSVIYEKEVLGEVLPDLNQNNNQPTRSNAGRNPFLYFLESLMPWSGGGVNLNQFFGAGNDDEEDDIE</sequence>
<dbReference type="OrthoDB" id="205993at2759"/>
<keyword evidence="1" id="KW-0175">Coiled coil</keyword>
<accession>D2VCR1</accession>
<dbReference type="InParanoid" id="D2VCR1"/>
<organism evidence="4">
    <name type="scientific">Naegleria gruberi</name>
    <name type="common">Amoeba</name>
    <dbReference type="NCBI Taxonomy" id="5762"/>
    <lineage>
        <taxon>Eukaryota</taxon>
        <taxon>Discoba</taxon>
        <taxon>Heterolobosea</taxon>
        <taxon>Tetramitia</taxon>
        <taxon>Eutetramitia</taxon>
        <taxon>Vahlkampfiidae</taxon>
        <taxon>Naegleria</taxon>
    </lineage>
</organism>